<dbReference type="AlphaFoldDB" id="A0A1D9NX67"/>
<dbReference type="PROSITE" id="PS50977">
    <property type="entry name" value="HTH_TETR_2"/>
    <property type="match status" value="1"/>
</dbReference>
<dbReference type="PANTHER" id="PTHR43479">
    <property type="entry name" value="ACREF/ENVCD OPERON REPRESSOR-RELATED"/>
    <property type="match status" value="1"/>
</dbReference>
<dbReference type="EMBL" id="CP017830">
    <property type="protein sequence ID" value="AOZ94956.1"/>
    <property type="molecule type" value="Genomic_DNA"/>
</dbReference>
<evidence type="ECO:0000313" key="5">
    <source>
        <dbReference type="Proteomes" id="UP000179284"/>
    </source>
</evidence>
<name>A0A1D9NX67_9FIRM</name>
<evidence type="ECO:0000256" key="2">
    <source>
        <dbReference type="PROSITE-ProRule" id="PRU00335"/>
    </source>
</evidence>
<dbReference type="SUPFAM" id="SSF46689">
    <property type="entry name" value="Homeodomain-like"/>
    <property type="match status" value="1"/>
</dbReference>
<dbReference type="GO" id="GO:0003677">
    <property type="term" value="F:DNA binding"/>
    <property type="evidence" value="ECO:0007669"/>
    <property type="project" value="UniProtKB-UniRule"/>
</dbReference>
<dbReference type="Gene3D" id="1.10.357.10">
    <property type="entry name" value="Tetracycline Repressor, domain 2"/>
    <property type="match status" value="1"/>
</dbReference>
<accession>A0A1D9NX67</accession>
<keyword evidence="5" id="KW-1185">Reference proteome</keyword>
<dbReference type="PRINTS" id="PR00455">
    <property type="entry name" value="HTHTETR"/>
</dbReference>
<organism evidence="4 5">
    <name type="scientific">Butyrivibrio hungatei</name>
    <dbReference type="NCBI Taxonomy" id="185008"/>
    <lineage>
        <taxon>Bacteria</taxon>
        <taxon>Bacillati</taxon>
        <taxon>Bacillota</taxon>
        <taxon>Clostridia</taxon>
        <taxon>Lachnospirales</taxon>
        <taxon>Lachnospiraceae</taxon>
        <taxon>Butyrivibrio</taxon>
    </lineage>
</organism>
<keyword evidence="1 2" id="KW-0238">DNA-binding</keyword>
<reference evidence="5" key="1">
    <citation type="submission" date="2016-10" db="EMBL/GenBank/DDBJ databases">
        <title>The complete genome sequence of the rumen bacterium Butyrivibrio hungatei MB2003.</title>
        <authorList>
            <person name="Palevich N."/>
            <person name="Kelly W.J."/>
            <person name="Leahy S.C."/>
            <person name="Altermann E."/>
            <person name="Rakonjac J."/>
            <person name="Attwood G.T."/>
        </authorList>
    </citation>
    <scope>NUCLEOTIDE SEQUENCE [LARGE SCALE GENOMIC DNA]</scope>
    <source>
        <strain evidence="5">MB2003</strain>
    </source>
</reference>
<dbReference type="InterPro" id="IPR001647">
    <property type="entry name" value="HTH_TetR"/>
</dbReference>
<feature type="DNA-binding region" description="H-T-H motif" evidence="2">
    <location>
        <begin position="33"/>
        <end position="52"/>
    </location>
</feature>
<dbReference type="InterPro" id="IPR009057">
    <property type="entry name" value="Homeodomain-like_sf"/>
</dbReference>
<protein>
    <submittedName>
        <fullName evidence="4">TetR family transcriptional regulator</fullName>
    </submittedName>
</protein>
<dbReference type="PANTHER" id="PTHR43479:SF11">
    <property type="entry name" value="ACREF_ENVCD OPERON REPRESSOR-RELATED"/>
    <property type="match status" value="1"/>
</dbReference>
<dbReference type="Pfam" id="PF00440">
    <property type="entry name" value="TetR_N"/>
    <property type="match status" value="1"/>
</dbReference>
<dbReference type="Proteomes" id="UP000179284">
    <property type="component" value="Chromosome II"/>
</dbReference>
<proteinExistence type="predicted"/>
<dbReference type="InterPro" id="IPR050624">
    <property type="entry name" value="HTH-type_Tx_Regulator"/>
</dbReference>
<dbReference type="KEGG" id="bhu:bhn_III008"/>
<sequence length="201" mass="23396">MARRIKEEPSVHRKRIADAAEKLFITHGIEKTTVSMIAESAGYSKATIYVYFENKEEIVAYLVLHSMKLLKDEIMNHTSKSLSYKDNYSGVCEGIIRYKDKYPMYFSLLQDVINVDFSEGQYCESEKSTYYIGEEINKYISELFNLGDDAFVVIFTFWSSICGILSMTDKKSKYIEKQSRIKKDSFVLLELEMLYHGLINR</sequence>
<feature type="domain" description="HTH tetR-type" evidence="3">
    <location>
        <begin position="10"/>
        <end position="70"/>
    </location>
</feature>
<evidence type="ECO:0000256" key="1">
    <source>
        <dbReference type="ARBA" id="ARBA00023125"/>
    </source>
</evidence>
<evidence type="ECO:0000313" key="4">
    <source>
        <dbReference type="EMBL" id="AOZ94956.1"/>
    </source>
</evidence>
<evidence type="ECO:0000259" key="3">
    <source>
        <dbReference type="PROSITE" id="PS50977"/>
    </source>
</evidence>
<dbReference type="RefSeq" id="WP_071174788.1">
    <property type="nucleotide sequence ID" value="NZ_CP017830.1"/>
</dbReference>
<dbReference type="OrthoDB" id="9812484at2"/>
<gene>
    <name evidence="4" type="ORF">bhn_III008</name>
</gene>